<dbReference type="Ensembl" id="ENSMPUT00000006302.1">
    <property type="protein sequence ID" value="ENSMPUP00000006194.1"/>
    <property type="gene ID" value="ENSMPUG00000006247.1"/>
</dbReference>
<dbReference type="eggNOG" id="ENOG502RD1P">
    <property type="taxonomic scope" value="Eukaryota"/>
</dbReference>
<evidence type="ECO:0000256" key="8">
    <source>
        <dbReference type="ARBA" id="ARBA00023136"/>
    </source>
</evidence>
<keyword evidence="8 11" id="KW-0472">Membrane</keyword>
<evidence type="ECO:0000256" key="6">
    <source>
        <dbReference type="ARBA" id="ARBA00022989"/>
    </source>
</evidence>
<dbReference type="InParanoid" id="M3Y4E3"/>
<evidence type="ECO:0000256" key="3">
    <source>
        <dbReference type="ARBA" id="ARBA00022475"/>
    </source>
</evidence>
<evidence type="ECO:0000256" key="5">
    <source>
        <dbReference type="ARBA" id="ARBA00022692"/>
    </source>
</evidence>
<dbReference type="GeneTree" id="ENSGT00960000186612"/>
<evidence type="ECO:0000256" key="9">
    <source>
        <dbReference type="ARBA" id="ARBA00023170"/>
    </source>
</evidence>
<dbReference type="GO" id="GO:0005886">
    <property type="term" value="C:plasma membrane"/>
    <property type="evidence" value="ECO:0007669"/>
    <property type="project" value="UniProtKB-SubCell"/>
</dbReference>
<feature type="transmembrane region" description="Helical" evidence="11">
    <location>
        <begin position="259"/>
        <end position="282"/>
    </location>
</feature>
<keyword evidence="7 11" id="KW-0297">G-protein coupled receptor</keyword>
<accession>M3Y4E3</accession>
<sequence>MVSTDLNLGIIFLTQAGLGSLGSASLRLSIFTSLTRRMLRPTDLILVRAVTADTVVRVFFRIPQTMAAFGLESFLDEAGHGLVFSSHRVARRVSLSTTCLHSSFQASKLNANTSMWQLRVQSPKCTGFCCFLCWMLHLLLYIFTALHVTEPRKRKNMSLEKTYEYYNSPISIKSVVLLHAVMFSFVMSLVWASWPGLLAPSSLSCSGTSSESNTFTATTLSLDLPTRTVLILVSMFISFYFLSSILSSCVALTVNPTHWLTNTCALASSGFPAFSPFVLLACDARASRFSAFWGKSEKKFMMFSRV</sequence>
<evidence type="ECO:0000256" key="4">
    <source>
        <dbReference type="ARBA" id="ARBA00022507"/>
    </source>
</evidence>
<protein>
    <recommendedName>
        <fullName evidence="11">Vomeronasal type-1 receptor</fullName>
    </recommendedName>
</protein>
<evidence type="ECO:0000256" key="10">
    <source>
        <dbReference type="ARBA" id="ARBA00023224"/>
    </source>
</evidence>
<keyword evidence="10 11" id="KW-0807">Transducer</keyword>
<keyword evidence="5 11" id="KW-0812">Transmembrane</keyword>
<dbReference type="HOGENOM" id="CLU_058641_1_0_1"/>
<evidence type="ECO:0000256" key="2">
    <source>
        <dbReference type="ARBA" id="ARBA00010663"/>
    </source>
</evidence>
<keyword evidence="6 11" id="KW-1133">Transmembrane helix</keyword>
<reference evidence="12" key="1">
    <citation type="submission" date="2024-06" db="UniProtKB">
        <authorList>
            <consortium name="Ensembl"/>
        </authorList>
    </citation>
    <scope>IDENTIFICATION</scope>
</reference>
<comment type="subcellular location">
    <subcellularLocation>
        <location evidence="1 11">Cell membrane</location>
        <topology evidence="1 11">Multi-pass membrane protein</topology>
    </subcellularLocation>
</comment>
<feature type="transmembrane region" description="Helical" evidence="11">
    <location>
        <begin position="6"/>
        <end position="30"/>
    </location>
</feature>
<keyword evidence="9 11" id="KW-0675">Receptor</keyword>
<dbReference type="GO" id="GO:0019236">
    <property type="term" value="P:response to pheromone"/>
    <property type="evidence" value="ECO:0007669"/>
    <property type="project" value="UniProtKB-KW"/>
</dbReference>
<dbReference type="EMBL" id="AEYP01089865">
    <property type="status" value="NOT_ANNOTATED_CDS"/>
    <property type="molecule type" value="Genomic_DNA"/>
</dbReference>
<dbReference type="AlphaFoldDB" id="M3Y4E3"/>
<keyword evidence="4 11" id="KW-0589">Pheromone response</keyword>
<name>M3Y4E3_MUSPF</name>
<keyword evidence="3 11" id="KW-1003">Cell membrane</keyword>
<proteinExistence type="inferred from homology"/>
<feature type="transmembrane region" description="Helical" evidence="11">
    <location>
        <begin position="125"/>
        <end position="148"/>
    </location>
</feature>
<dbReference type="GO" id="GO:0016503">
    <property type="term" value="F:pheromone receptor activity"/>
    <property type="evidence" value="ECO:0007669"/>
    <property type="project" value="InterPro"/>
</dbReference>
<organism evidence="12">
    <name type="scientific">Mustela putorius furo</name>
    <name type="common">European domestic ferret</name>
    <name type="synonym">Mustela furo</name>
    <dbReference type="NCBI Taxonomy" id="9669"/>
    <lineage>
        <taxon>Eukaryota</taxon>
        <taxon>Metazoa</taxon>
        <taxon>Chordata</taxon>
        <taxon>Craniata</taxon>
        <taxon>Vertebrata</taxon>
        <taxon>Euteleostomi</taxon>
        <taxon>Mammalia</taxon>
        <taxon>Eutheria</taxon>
        <taxon>Laurasiatheria</taxon>
        <taxon>Carnivora</taxon>
        <taxon>Caniformia</taxon>
        <taxon>Musteloidea</taxon>
        <taxon>Mustelidae</taxon>
        <taxon>Mustelinae</taxon>
        <taxon>Mustela</taxon>
    </lineage>
</organism>
<feature type="transmembrane region" description="Helical" evidence="11">
    <location>
        <begin position="168"/>
        <end position="192"/>
    </location>
</feature>
<evidence type="ECO:0000256" key="1">
    <source>
        <dbReference type="ARBA" id="ARBA00004651"/>
    </source>
</evidence>
<feature type="transmembrane region" description="Helical" evidence="11">
    <location>
        <begin position="229"/>
        <end position="253"/>
    </location>
</feature>
<evidence type="ECO:0000256" key="11">
    <source>
        <dbReference type="RuleBase" id="RU364061"/>
    </source>
</evidence>
<dbReference type="Pfam" id="PF03402">
    <property type="entry name" value="V1R"/>
    <property type="match status" value="1"/>
</dbReference>
<dbReference type="PANTHER" id="PTHR24062">
    <property type="entry name" value="VOMERONASAL TYPE-1 RECEPTOR"/>
    <property type="match status" value="1"/>
</dbReference>
<evidence type="ECO:0000256" key="7">
    <source>
        <dbReference type="ARBA" id="ARBA00023040"/>
    </source>
</evidence>
<comment type="similarity">
    <text evidence="2 11">Belongs to the G-protein coupled receptor 1 family.</text>
</comment>
<evidence type="ECO:0000313" key="12">
    <source>
        <dbReference type="Ensembl" id="ENSMPUP00000006194.1"/>
    </source>
</evidence>
<dbReference type="InterPro" id="IPR004072">
    <property type="entry name" value="Vmron_rcpt_1"/>
</dbReference>